<comment type="caution">
    <text evidence="3">The sequence shown here is derived from an EMBL/GenBank/DDBJ whole genome shotgun (WGS) entry which is preliminary data.</text>
</comment>
<sequence length="196" mass="22858">MQGRFWIIVKVLVMILLLMPVTAHTFERYNRVVKYDKYFSKYSKRYFGPGFDWHYFKAQAVAESRLQADARSRVGAEGVMQIMPRTFEEITRKNPSIKGTRKQPRWNIAAGIYYNRMIWNLWKAERPYMDRINFMFGSYNAGKGNIIKAQKIAKNKGLNPNMWESIQSTLPDVTGKNSKETIGYVNKIGKIKGVLK</sequence>
<protein>
    <submittedName>
        <fullName evidence="3">Transglycosylase SLT domain-containing protein</fullName>
    </submittedName>
</protein>
<dbReference type="PANTHER" id="PTHR37423:SF2">
    <property type="entry name" value="MEMBRANE-BOUND LYTIC MUREIN TRANSGLYCOSYLASE C"/>
    <property type="match status" value="1"/>
</dbReference>
<evidence type="ECO:0000256" key="1">
    <source>
        <dbReference type="ARBA" id="ARBA00007734"/>
    </source>
</evidence>
<dbReference type="InterPro" id="IPR008258">
    <property type="entry name" value="Transglycosylase_SLT_dom_1"/>
</dbReference>
<evidence type="ECO:0000313" key="4">
    <source>
        <dbReference type="Proteomes" id="UP000603545"/>
    </source>
</evidence>
<organism evidence="3 4">
    <name type="scientific">Candidatus Desulfaltia bathyphila</name>
    <dbReference type="NCBI Taxonomy" id="2841697"/>
    <lineage>
        <taxon>Bacteria</taxon>
        <taxon>Pseudomonadati</taxon>
        <taxon>Thermodesulfobacteriota</taxon>
        <taxon>Desulfobacteria</taxon>
        <taxon>Desulfobacterales</taxon>
        <taxon>Desulfobacterales incertae sedis</taxon>
        <taxon>Candidatus Desulfaltia</taxon>
    </lineage>
</organism>
<reference evidence="3 4" key="1">
    <citation type="submission" date="2020-08" db="EMBL/GenBank/DDBJ databases">
        <title>Bridging the membrane lipid divide: bacteria of the FCB group superphylum have the potential to synthesize archaeal ether lipids.</title>
        <authorList>
            <person name="Villanueva L."/>
            <person name="Von Meijenfeldt F.A.B."/>
            <person name="Westbye A.B."/>
            <person name="Yadav S."/>
            <person name="Hopmans E.C."/>
            <person name="Dutilh B.E."/>
            <person name="Sinninghe Damste J.S."/>
        </authorList>
    </citation>
    <scope>NUCLEOTIDE SEQUENCE [LARGE SCALE GENOMIC DNA]</scope>
    <source>
        <strain evidence="3">NIOZ-UU82</strain>
    </source>
</reference>
<accession>A0A8J6N4W3</accession>
<dbReference type="Gene3D" id="1.10.530.10">
    <property type="match status" value="1"/>
</dbReference>
<dbReference type="Proteomes" id="UP000603545">
    <property type="component" value="Unassembled WGS sequence"/>
</dbReference>
<name>A0A8J6N4W3_9BACT</name>
<evidence type="ECO:0000313" key="3">
    <source>
        <dbReference type="EMBL" id="MBC8198756.1"/>
    </source>
</evidence>
<evidence type="ECO:0000259" key="2">
    <source>
        <dbReference type="Pfam" id="PF01464"/>
    </source>
</evidence>
<dbReference type="Pfam" id="PF01464">
    <property type="entry name" value="SLT"/>
    <property type="match status" value="1"/>
</dbReference>
<dbReference type="AlphaFoldDB" id="A0A8J6N4W3"/>
<dbReference type="SUPFAM" id="SSF53955">
    <property type="entry name" value="Lysozyme-like"/>
    <property type="match status" value="1"/>
</dbReference>
<gene>
    <name evidence="3" type="ORF">H8E80_01735</name>
</gene>
<dbReference type="PANTHER" id="PTHR37423">
    <property type="entry name" value="SOLUBLE LYTIC MUREIN TRANSGLYCOSYLASE-RELATED"/>
    <property type="match status" value="1"/>
</dbReference>
<dbReference type="InterPro" id="IPR023346">
    <property type="entry name" value="Lysozyme-like_dom_sf"/>
</dbReference>
<proteinExistence type="inferred from homology"/>
<dbReference type="EMBL" id="JACNLL010000024">
    <property type="protein sequence ID" value="MBC8198756.1"/>
    <property type="molecule type" value="Genomic_DNA"/>
</dbReference>
<feature type="domain" description="Transglycosylase SLT" evidence="2">
    <location>
        <begin position="50"/>
        <end position="157"/>
    </location>
</feature>
<comment type="similarity">
    <text evidence="1">Belongs to the transglycosylase Slt family.</text>
</comment>